<name>A0A1X6NLD3_PORUM</name>
<dbReference type="AlphaFoldDB" id="A0A1X6NLD3"/>
<dbReference type="EMBL" id="KV919566">
    <property type="protein sequence ID" value="OSX69415.1"/>
    <property type="molecule type" value="Genomic_DNA"/>
</dbReference>
<gene>
    <name evidence="1" type="ORF">BU14_1538s0001</name>
</gene>
<organism evidence="1 2">
    <name type="scientific">Porphyra umbilicalis</name>
    <name type="common">Purple laver</name>
    <name type="synonym">Red alga</name>
    <dbReference type="NCBI Taxonomy" id="2786"/>
    <lineage>
        <taxon>Eukaryota</taxon>
        <taxon>Rhodophyta</taxon>
        <taxon>Bangiophyceae</taxon>
        <taxon>Bangiales</taxon>
        <taxon>Bangiaceae</taxon>
        <taxon>Porphyra</taxon>
    </lineage>
</organism>
<accession>A0A1X6NLD3</accession>
<protein>
    <submittedName>
        <fullName evidence="1">Uncharacterized protein</fullName>
    </submittedName>
</protein>
<evidence type="ECO:0000313" key="2">
    <source>
        <dbReference type="Proteomes" id="UP000218209"/>
    </source>
</evidence>
<reference evidence="1 2" key="1">
    <citation type="submission" date="2017-03" db="EMBL/GenBank/DDBJ databases">
        <title>WGS assembly of Porphyra umbilicalis.</title>
        <authorList>
            <person name="Brawley S.H."/>
            <person name="Blouin N.A."/>
            <person name="Ficko-Blean E."/>
            <person name="Wheeler G.L."/>
            <person name="Lohr M."/>
            <person name="Goodson H.V."/>
            <person name="Jenkins J.W."/>
            <person name="Blaby-Haas C.E."/>
            <person name="Helliwell K.E."/>
            <person name="Chan C."/>
            <person name="Marriage T."/>
            <person name="Bhattacharya D."/>
            <person name="Klein A.S."/>
            <person name="Badis Y."/>
            <person name="Brodie J."/>
            <person name="Cao Y."/>
            <person name="Collen J."/>
            <person name="Dittami S.M."/>
            <person name="Gachon C.M."/>
            <person name="Green B.R."/>
            <person name="Karpowicz S."/>
            <person name="Kim J.W."/>
            <person name="Kudahl U."/>
            <person name="Lin S."/>
            <person name="Michel G."/>
            <person name="Mittag M."/>
            <person name="Olson B.J."/>
            <person name="Pangilinan J."/>
            <person name="Peng Y."/>
            <person name="Qiu H."/>
            <person name="Shu S."/>
            <person name="Singer J.T."/>
            <person name="Smith A.G."/>
            <person name="Sprecher B.N."/>
            <person name="Wagner V."/>
            <person name="Wang W."/>
            <person name="Wang Z.-Y."/>
            <person name="Yan J."/>
            <person name="Yarish C."/>
            <person name="Zoeuner-Riek S."/>
            <person name="Zhuang Y."/>
            <person name="Zou Y."/>
            <person name="Lindquist E.A."/>
            <person name="Grimwood J."/>
            <person name="Barry K."/>
            <person name="Rokhsar D.S."/>
            <person name="Schmutz J."/>
            <person name="Stiller J.W."/>
            <person name="Grossman A.R."/>
            <person name="Prochnik S.E."/>
        </authorList>
    </citation>
    <scope>NUCLEOTIDE SEQUENCE [LARGE SCALE GENOMIC DNA]</scope>
    <source>
        <strain evidence="1">4086291</strain>
    </source>
</reference>
<proteinExistence type="predicted"/>
<dbReference type="Proteomes" id="UP000218209">
    <property type="component" value="Unassembled WGS sequence"/>
</dbReference>
<sequence length="88" mass="9694">MGGRLGRFGLDGAWLQPLVCGACRWTEGRVRLVCCFLLLWRGCLRYAVAAAVGGAPWRPVLPRPVVLSSLFGFCFSLFHQPILWSVAS</sequence>
<keyword evidence="2" id="KW-1185">Reference proteome</keyword>
<evidence type="ECO:0000313" key="1">
    <source>
        <dbReference type="EMBL" id="OSX69415.1"/>
    </source>
</evidence>